<keyword evidence="4" id="KW-0663">Pyridoxal phosphate</keyword>
<evidence type="ECO:0000259" key="7">
    <source>
        <dbReference type="Pfam" id="PF00291"/>
    </source>
</evidence>
<dbReference type="InterPro" id="IPR050147">
    <property type="entry name" value="Ser/Thr_Dehydratase"/>
</dbReference>
<evidence type="ECO:0000313" key="8">
    <source>
        <dbReference type="EMBL" id="QOL47921.1"/>
    </source>
</evidence>
<proteinExistence type="inferred from homology"/>
<feature type="domain" description="Tryptophan synthase beta chain-like PALP" evidence="7">
    <location>
        <begin position="6"/>
        <end position="289"/>
    </location>
</feature>
<dbReference type="Gene3D" id="3.40.50.1100">
    <property type="match status" value="2"/>
</dbReference>
<dbReference type="PROSITE" id="PS00165">
    <property type="entry name" value="DEHYDRATASE_SER_THR"/>
    <property type="match status" value="1"/>
</dbReference>
<comment type="catalytic activity">
    <reaction evidence="6">
        <text>L-serine = pyruvate + NH4(+)</text>
        <dbReference type="Rhea" id="RHEA:19169"/>
        <dbReference type="ChEBI" id="CHEBI:15361"/>
        <dbReference type="ChEBI" id="CHEBI:28938"/>
        <dbReference type="ChEBI" id="CHEBI:33384"/>
        <dbReference type="EC" id="4.3.1.17"/>
    </reaction>
</comment>
<dbReference type="SUPFAM" id="SSF53686">
    <property type="entry name" value="Tryptophan synthase beta subunit-like PLP-dependent enzymes"/>
    <property type="match status" value="1"/>
</dbReference>
<name>A0A7L9TYR5_9BURK</name>
<gene>
    <name evidence="8" type="ORF">LPB04_12910</name>
</gene>
<dbReference type="GO" id="GO:0030170">
    <property type="term" value="F:pyridoxal phosphate binding"/>
    <property type="evidence" value="ECO:0007669"/>
    <property type="project" value="InterPro"/>
</dbReference>
<dbReference type="Pfam" id="PF00291">
    <property type="entry name" value="PALP"/>
    <property type="match status" value="1"/>
</dbReference>
<comment type="similarity">
    <text evidence="2">Belongs to the serine/threonine dehydratase family.</text>
</comment>
<evidence type="ECO:0000256" key="6">
    <source>
        <dbReference type="ARBA" id="ARBA00049406"/>
    </source>
</evidence>
<dbReference type="GO" id="GO:0006567">
    <property type="term" value="P:L-threonine catabolic process"/>
    <property type="evidence" value="ECO:0007669"/>
    <property type="project" value="TreeGrafter"/>
</dbReference>
<dbReference type="GO" id="GO:0003941">
    <property type="term" value="F:L-serine ammonia-lyase activity"/>
    <property type="evidence" value="ECO:0007669"/>
    <property type="project" value="UniProtKB-EC"/>
</dbReference>
<sequence>MALHIATPLLPSNAFDPGPGQQVWLKMEALQPSGSFKLRGIGHACEVYAARGAGRIVASSGGNAGLAAAHAARRLGLPALVVVPQTTSGRARALLAREGAQVCVHGISFQEANAYAQSLLGPQDAFIHPFDDPLLWEGHAGMIDEVADAGLRPDAVVLSVGGGGLLSGVVAGLRRQGWNDLPVFAVETAGADSYAQSLAAGERIELPAINSIATSLGARKVSEHAFALARTHPITPVVVTDGEAVAACLRFMDEHRVVVEPACGAALALAWRPGGPLAAFDKVLVIVCGGATATVAQLQAWGAQLNVQSANRMSETRS</sequence>
<accession>A0A7L9TYR5</accession>
<keyword evidence="5" id="KW-0456">Lyase</keyword>
<dbReference type="GO" id="GO:0006565">
    <property type="term" value="P:L-serine catabolic process"/>
    <property type="evidence" value="ECO:0007669"/>
    <property type="project" value="TreeGrafter"/>
</dbReference>
<evidence type="ECO:0000256" key="3">
    <source>
        <dbReference type="ARBA" id="ARBA00012093"/>
    </source>
</evidence>
<dbReference type="InterPro" id="IPR000634">
    <property type="entry name" value="Ser/Thr_deHydtase_PyrdxlP-BS"/>
</dbReference>
<evidence type="ECO:0000313" key="9">
    <source>
        <dbReference type="Proteomes" id="UP000593875"/>
    </source>
</evidence>
<evidence type="ECO:0000256" key="2">
    <source>
        <dbReference type="ARBA" id="ARBA00010869"/>
    </source>
</evidence>
<dbReference type="PANTHER" id="PTHR48078">
    <property type="entry name" value="THREONINE DEHYDRATASE, MITOCHONDRIAL-RELATED"/>
    <property type="match status" value="1"/>
</dbReference>
<keyword evidence="9" id="KW-1185">Reference proteome</keyword>
<dbReference type="EMBL" id="CP062941">
    <property type="protein sequence ID" value="QOL47921.1"/>
    <property type="molecule type" value="Genomic_DNA"/>
</dbReference>
<dbReference type="AlphaFoldDB" id="A0A7L9TYR5"/>
<dbReference type="InterPro" id="IPR036052">
    <property type="entry name" value="TrpB-like_PALP_sf"/>
</dbReference>
<organism evidence="8 9">
    <name type="scientific">Massilia litorea</name>
    <dbReference type="NCBI Taxonomy" id="2769491"/>
    <lineage>
        <taxon>Bacteria</taxon>
        <taxon>Pseudomonadati</taxon>
        <taxon>Pseudomonadota</taxon>
        <taxon>Betaproteobacteria</taxon>
        <taxon>Burkholderiales</taxon>
        <taxon>Oxalobacteraceae</taxon>
        <taxon>Telluria group</taxon>
        <taxon>Massilia</taxon>
    </lineage>
</organism>
<dbReference type="GO" id="GO:0004794">
    <property type="term" value="F:threonine deaminase activity"/>
    <property type="evidence" value="ECO:0007669"/>
    <property type="project" value="TreeGrafter"/>
</dbReference>
<comment type="cofactor">
    <cofactor evidence="1">
        <name>pyridoxal 5'-phosphate</name>
        <dbReference type="ChEBI" id="CHEBI:597326"/>
    </cofactor>
</comment>
<evidence type="ECO:0000256" key="4">
    <source>
        <dbReference type="ARBA" id="ARBA00022898"/>
    </source>
</evidence>
<dbReference type="EC" id="4.3.1.17" evidence="3"/>
<evidence type="ECO:0000256" key="1">
    <source>
        <dbReference type="ARBA" id="ARBA00001933"/>
    </source>
</evidence>
<dbReference type="Proteomes" id="UP000593875">
    <property type="component" value="Chromosome"/>
</dbReference>
<protein>
    <recommendedName>
        <fullName evidence="3">L-serine ammonia-lyase</fullName>
        <ecNumber evidence="3">4.3.1.17</ecNumber>
    </recommendedName>
</protein>
<dbReference type="InterPro" id="IPR001926">
    <property type="entry name" value="TrpB-like_PALP"/>
</dbReference>
<dbReference type="GO" id="GO:0009097">
    <property type="term" value="P:isoleucine biosynthetic process"/>
    <property type="evidence" value="ECO:0007669"/>
    <property type="project" value="TreeGrafter"/>
</dbReference>
<evidence type="ECO:0000256" key="5">
    <source>
        <dbReference type="ARBA" id="ARBA00023239"/>
    </source>
</evidence>
<dbReference type="RefSeq" id="WP_193684975.1">
    <property type="nucleotide sequence ID" value="NZ_CP062941.1"/>
</dbReference>
<dbReference type="KEGG" id="mlir:LPB04_12910"/>
<reference evidence="8 9" key="1">
    <citation type="submission" date="2020-10" db="EMBL/GenBank/DDBJ databases">
        <title>Genome sequencing of Massilia sp. LPB0304.</title>
        <authorList>
            <person name="Kim J."/>
        </authorList>
    </citation>
    <scope>NUCLEOTIDE SEQUENCE [LARGE SCALE GENOMIC DNA]</scope>
    <source>
        <strain evidence="8 9">LPB0304</strain>
    </source>
</reference>
<dbReference type="PANTHER" id="PTHR48078:SF2">
    <property type="entry name" value="CATABOLIC L-SERINE_THREONINE DEHYDRATASE"/>
    <property type="match status" value="1"/>
</dbReference>